<dbReference type="InterPro" id="IPR027417">
    <property type="entry name" value="P-loop_NTPase"/>
</dbReference>
<dbReference type="Gene3D" id="3.40.50.300">
    <property type="entry name" value="P-loop containing nucleotide triphosphate hydrolases"/>
    <property type="match status" value="1"/>
</dbReference>
<organism evidence="2">
    <name type="scientific">candidate division WOR-3 bacterium</name>
    <dbReference type="NCBI Taxonomy" id="2052148"/>
    <lineage>
        <taxon>Bacteria</taxon>
        <taxon>Bacteria division WOR-3</taxon>
    </lineage>
</organism>
<accession>A0A7V3ZUI5</accession>
<protein>
    <submittedName>
        <fullName evidence="2">TGS domain-containing protein</fullName>
    </submittedName>
</protein>
<dbReference type="InterPro" id="IPR006073">
    <property type="entry name" value="GTP-bd"/>
</dbReference>
<dbReference type="InterPro" id="IPR004095">
    <property type="entry name" value="TGS"/>
</dbReference>
<dbReference type="PROSITE" id="PS51880">
    <property type="entry name" value="TGS"/>
    <property type="match status" value="1"/>
</dbReference>
<dbReference type="PANTHER" id="PTHR43127">
    <property type="entry name" value="DEVELOPMENTALLY-REGULATED GTP-BINDING PROTEIN 2"/>
    <property type="match status" value="1"/>
</dbReference>
<dbReference type="SUPFAM" id="SSF81271">
    <property type="entry name" value="TGS-like"/>
    <property type="match status" value="1"/>
</dbReference>
<dbReference type="GO" id="GO:0005525">
    <property type="term" value="F:GTP binding"/>
    <property type="evidence" value="ECO:0007669"/>
    <property type="project" value="InterPro"/>
</dbReference>
<dbReference type="SUPFAM" id="SSF52540">
    <property type="entry name" value="P-loop containing nucleoside triphosphate hydrolases"/>
    <property type="match status" value="1"/>
</dbReference>
<dbReference type="Gene3D" id="3.10.20.30">
    <property type="match status" value="1"/>
</dbReference>
<proteinExistence type="predicted"/>
<dbReference type="GO" id="GO:0003924">
    <property type="term" value="F:GTPase activity"/>
    <property type="evidence" value="ECO:0007669"/>
    <property type="project" value="InterPro"/>
</dbReference>
<dbReference type="Pfam" id="PF02824">
    <property type="entry name" value="TGS"/>
    <property type="match status" value="1"/>
</dbReference>
<dbReference type="AlphaFoldDB" id="A0A7V3ZUI5"/>
<reference evidence="2" key="1">
    <citation type="journal article" date="2020" name="mSystems">
        <title>Genome- and Community-Level Interaction Insights into Carbon Utilization and Element Cycling Functions of Hydrothermarchaeota in Hydrothermal Sediment.</title>
        <authorList>
            <person name="Zhou Z."/>
            <person name="Liu Y."/>
            <person name="Xu W."/>
            <person name="Pan J."/>
            <person name="Luo Z.H."/>
            <person name="Li M."/>
        </authorList>
    </citation>
    <scope>NUCLEOTIDE SEQUENCE [LARGE SCALE GENOMIC DNA]</scope>
    <source>
        <strain evidence="2">SpSt-697</strain>
    </source>
</reference>
<dbReference type="PRINTS" id="PR00326">
    <property type="entry name" value="GTP1OBG"/>
</dbReference>
<dbReference type="InterPro" id="IPR045001">
    <property type="entry name" value="DRG"/>
</dbReference>
<dbReference type="CDD" id="cd01666">
    <property type="entry name" value="TGS_DRG"/>
    <property type="match status" value="1"/>
</dbReference>
<sequence length="325" mass="37954">MPANLPPQYFEVEEKYRQAKTIEEKLYYLKEMLAICPKHKGTEKLQKEIKTKISKLRKELSKKPKVSRAVWYHFEKQGAGQIAVFGSPNSGKSSLVKFLTNANTEIADYPFTTKIPVAGMMKYENIQIQLIDCPPLKEGLAPWYFHLLRTADVLLYLFDLSQDSLLDEAEANFKILEEGRINIFKKEKVNYKKTVFCGNKLDWENAQFRYQLFLEFLESYSSLEELKIIAISVKEKRNLEELKKLLFESLEIIRVYTKPPGKPPELKEPIVLKKNATVLDAAEALHKDFVRNLKYARLWDNKNFFGQRVEKNHILKDGDIIEFHI</sequence>
<name>A0A7V3ZUI5_UNCW3</name>
<evidence type="ECO:0000259" key="1">
    <source>
        <dbReference type="PROSITE" id="PS51880"/>
    </source>
</evidence>
<evidence type="ECO:0000313" key="2">
    <source>
        <dbReference type="EMBL" id="HGK63282.1"/>
    </source>
</evidence>
<feature type="domain" description="TGS" evidence="1">
    <location>
        <begin position="251"/>
        <end position="325"/>
    </location>
</feature>
<dbReference type="InterPro" id="IPR012676">
    <property type="entry name" value="TGS-like"/>
</dbReference>
<gene>
    <name evidence="2" type="ORF">ENU74_01600</name>
</gene>
<dbReference type="InterPro" id="IPR012675">
    <property type="entry name" value="Beta-grasp_dom_sf"/>
</dbReference>
<dbReference type="EMBL" id="DTDR01000052">
    <property type="protein sequence ID" value="HGK63282.1"/>
    <property type="molecule type" value="Genomic_DNA"/>
</dbReference>
<comment type="caution">
    <text evidence="2">The sequence shown here is derived from an EMBL/GenBank/DDBJ whole genome shotgun (WGS) entry which is preliminary data.</text>
</comment>
<dbReference type="Pfam" id="PF01926">
    <property type="entry name" value="MMR_HSR1"/>
    <property type="match status" value="1"/>
</dbReference>